<accession>A0A067LZV4</accession>
<gene>
    <name evidence="1" type="ORF">BOTBODRAFT_588576</name>
</gene>
<dbReference type="EMBL" id="KL198098">
    <property type="protein sequence ID" value="KDQ07920.1"/>
    <property type="molecule type" value="Genomic_DNA"/>
</dbReference>
<dbReference type="Proteomes" id="UP000027195">
    <property type="component" value="Unassembled WGS sequence"/>
</dbReference>
<reference evidence="2" key="1">
    <citation type="journal article" date="2014" name="Proc. Natl. Acad. Sci. U.S.A.">
        <title>Extensive sampling of basidiomycete genomes demonstrates inadequacy of the white-rot/brown-rot paradigm for wood decay fungi.</title>
        <authorList>
            <person name="Riley R."/>
            <person name="Salamov A.A."/>
            <person name="Brown D.W."/>
            <person name="Nagy L.G."/>
            <person name="Floudas D."/>
            <person name="Held B.W."/>
            <person name="Levasseur A."/>
            <person name="Lombard V."/>
            <person name="Morin E."/>
            <person name="Otillar R."/>
            <person name="Lindquist E.A."/>
            <person name="Sun H."/>
            <person name="LaButti K.M."/>
            <person name="Schmutz J."/>
            <person name="Jabbour D."/>
            <person name="Luo H."/>
            <person name="Baker S.E."/>
            <person name="Pisabarro A.G."/>
            <person name="Walton J.D."/>
            <person name="Blanchette R.A."/>
            <person name="Henrissat B."/>
            <person name="Martin F."/>
            <person name="Cullen D."/>
            <person name="Hibbett D.S."/>
            <person name="Grigoriev I.V."/>
        </authorList>
    </citation>
    <scope>NUCLEOTIDE SEQUENCE [LARGE SCALE GENOMIC DNA]</scope>
    <source>
        <strain evidence="2">FD-172 SS1</strain>
    </source>
</reference>
<dbReference type="HOGENOM" id="CLU_2426725_0_0_1"/>
<sequence length="91" mass="10727">MHSACLEICLHSLALRQSRTGRHFRRTWLRYLCSLRTHHCEARNDAEVARDMTLWLVHILQGHDCWVFLFQSIATGESRRTGACKIRHAQR</sequence>
<proteinExistence type="predicted"/>
<protein>
    <submittedName>
        <fullName evidence="1">Uncharacterized protein</fullName>
    </submittedName>
</protein>
<evidence type="ECO:0000313" key="1">
    <source>
        <dbReference type="EMBL" id="KDQ07920.1"/>
    </source>
</evidence>
<dbReference type="AlphaFoldDB" id="A0A067LZV4"/>
<keyword evidence="2" id="KW-1185">Reference proteome</keyword>
<organism evidence="1 2">
    <name type="scientific">Botryobasidium botryosum (strain FD-172 SS1)</name>
    <dbReference type="NCBI Taxonomy" id="930990"/>
    <lineage>
        <taxon>Eukaryota</taxon>
        <taxon>Fungi</taxon>
        <taxon>Dikarya</taxon>
        <taxon>Basidiomycota</taxon>
        <taxon>Agaricomycotina</taxon>
        <taxon>Agaricomycetes</taxon>
        <taxon>Cantharellales</taxon>
        <taxon>Botryobasidiaceae</taxon>
        <taxon>Botryobasidium</taxon>
    </lineage>
</organism>
<dbReference type="InParanoid" id="A0A067LZV4"/>
<evidence type="ECO:0000313" key="2">
    <source>
        <dbReference type="Proteomes" id="UP000027195"/>
    </source>
</evidence>
<name>A0A067LZV4_BOTB1</name>